<proteinExistence type="predicted"/>
<dbReference type="Proteomes" id="UP000499080">
    <property type="component" value="Unassembled WGS sequence"/>
</dbReference>
<protein>
    <submittedName>
        <fullName evidence="1">Uncharacterized protein</fullName>
    </submittedName>
</protein>
<comment type="caution">
    <text evidence="1">The sequence shown here is derived from an EMBL/GenBank/DDBJ whole genome shotgun (WGS) entry which is preliminary data.</text>
</comment>
<gene>
    <name evidence="1" type="ORF">AVEN_134899_1</name>
</gene>
<evidence type="ECO:0000313" key="1">
    <source>
        <dbReference type="EMBL" id="GBM03666.1"/>
    </source>
</evidence>
<organism evidence="1 2">
    <name type="scientific">Araneus ventricosus</name>
    <name type="common">Orbweaver spider</name>
    <name type="synonym">Epeira ventricosa</name>
    <dbReference type="NCBI Taxonomy" id="182803"/>
    <lineage>
        <taxon>Eukaryota</taxon>
        <taxon>Metazoa</taxon>
        <taxon>Ecdysozoa</taxon>
        <taxon>Arthropoda</taxon>
        <taxon>Chelicerata</taxon>
        <taxon>Arachnida</taxon>
        <taxon>Araneae</taxon>
        <taxon>Araneomorphae</taxon>
        <taxon>Entelegynae</taxon>
        <taxon>Araneoidea</taxon>
        <taxon>Araneidae</taxon>
        <taxon>Araneus</taxon>
    </lineage>
</organism>
<dbReference type="EMBL" id="BGPR01000194">
    <property type="protein sequence ID" value="GBM03666.1"/>
    <property type="molecule type" value="Genomic_DNA"/>
</dbReference>
<accession>A0A4Y2CID3</accession>
<dbReference type="AlphaFoldDB" id="A0A4Y2CID3"/>
<reference evidence="1 2" key="1">
    <citation type="journal article" date="2019" name="Sci. Rep.">
        <title>Orb-weaving spider Araneus ventricosus genome elucidates the spidroin gene catalogue.</title>
        <authorList>
            <person name="Kono N."/>
            <person name="Nakamura H."/>
            <person name="Ohtoshi R."/>
            <person name="Moran D.A.P."/>
            <person name="Shinohara A."/>
            <person name="Yoshida Y."/>
            <person name="Fujiwara M."/>
            <person name="Mori M."/>
            <person name="Tomita M."/>
            <person name="Arakawa K."/>
        </authorList>
    </citation>
    <scope>NUCLEOTIDE SEQUENCE [LARGE SCALE GENOMIC DNA]</scope>
</reference>
<name>A0A4Y2CID3_ARAVE</name>
<evidence type="ECO:0000313" key="2">
    <source>
        <dbReference type="Proteomes" id="UP000499080"/>
    </source>
</evidence>
<keyword evidence="2" id="KW-1185">Reference proteome</keyword>
<sequence>MQCVQMHCGDFCSTSACILWNLPDIERAPSVQIPTQFLHSVSIKSFKIANNTSVFALKSIGLQKSSSAPADIPSQNRTLHANYNIHIHDRFVLTIGLGSGYLKDPLDCYWLGLNKMQYLYTFASWSRSRSRMFETNQNFSRSREN</sequence>